<evidence type="ECO:0000256" key="1">
    <source>
        <dbReference type="ARBA" id="ARBA00022603"/>
    </source>
</evidence>
<evidence type="ECO:0000313" key="5">
    <source>
        <dbReference type="Proteomes" id="UP000601435"/>
    </source>
</evidence>
<gene>
    <name evidence="4" type="ORF">SNEC2469_LOCUS11105</name>
</gene>
<keyword evidence="2" id="KW-0808">Transferase</keyword>
<feature type="compositionally biased region" description="Acidic residues" evidence="3">
    <location>
        <begin position="510"/>
        <end position="559"/>
    </location>
</feature>
<feature type="compositionally biased region" description="Basic and acidic residues" evidence="3">
    <location>
        <begin position="560"/>
        <end position="569"/>
    </location>
</feature>
<proteinExistence type="predicted"/>
<feature type="region of interest" description="Disordered" evidence="3">
    <location>
        <begin position="510"/>
        <end position="569"/>
    </location>
</feature>
<feature type="compositionally biased region" description="Basic and acidic residues" evidence="3">
    <location>
        <begin position="465"/>
        <end position="481"/>
    </location>
</feature>
<feature type="compositionally biased region" description="Basic and acidic residues" evidence="3">
    <location>
        <begin position="322"/>
        <end position="331"/>
    </location>
</feature>
<dbReference type="EMBL" id="CAJNJA010017639">
    <property type="protein sequence ID" value="CAE7404975.1"/>
    <property type="molecule type" value="Genomic_DNA"/>
</dbReference>
<name>A0A812QVA5_9DINO</name>
<feature type="region of interest" description="Disordered" evidence="3">
    <location>
        <begin position="253"/>
        <end position="277"/>
    </location>
</feature>
<dbReference type="GO" id="GO:0008168">
    <property type="term" value="F:methyltransferase activity"/>
    <property type="evidence" value="ECO:0007669"/>
    <property type="project" value="UniProtKB-KW"/>
</dbReference>
<dbReference type="InterPro" id="IPR001525">
    <property type="entry name" value="C5_MeTfrase"/>
</dbReference>
<accession>A0A812QVA5</accession>
<keyword evidence="5" id="KW-1185">Reference proteome</keyword>
<organism evidence="4 5">
    <name type="scientific">Symbiodinium necroappetens</name>
    <dbReference type="NCBI Taxonomy" id="1628268"/>
    <lineage>
        <taxon>Eukaryota</taxon>
        <taxon>Sar</taxon>
        <taxon>Alveolata</taxon>
        <taxon>Dinophyceae</taxon>
        <taxon>Suessiales</taxon>
        <taxon>Symbiodiniaceae</taxon>
        <taxon>Symbiodinium</taxon>
    </lineage>
</organism>
<dbReference type="GO" id="GO:0032259">
    <property type="term" value="P:methylation"/>
    <property type="evidence" value="ECO:0007669"/>
    <property type="project" value="UniProtKB-KW"/>
</dbReference>
<dbReference type="Pfam" id="PF00145">
    <property type="entry name" value="DNA_methylase"/>
    <property type="match status" value="1"/>
</dbReference>
<protein>
    <submittedName>
        <fullName evidence="4">Uncharacterized protein</fullName>
    </submittedName>
</protein>
<feature type="compositionally biased region" description="Basic and acidic residues" evidence="3">
    <location>
        <begin position="253"/>
        <end position="265"/>
    </location>
</feature>
<feature type="region of interest" description="Disordered" evidence="3">
    <location>
        <begin position="313"/>
        <end position="389"/>
    </location>
</feature>
<sequence>MDDEGKMEEWKLHLLNVDFLYKVGKEEDLFWDSQNARQKKISDSTNMSLTCIQKIFSVLNHKHRLERHSKTEMSVQTFCDLYDKHYRAANDNEKVSDTFVDTAITMGRWDGYKNGWLKADYLSKRALQGESFPGGTVNILLGMMELKTILLHETSKPFAWEPEIRKKMDEVFASHESYRRFCGHKNQKIDLTFKAGWPKSALQFFDHIENCCFNDSYLAAYKQLLKNRKSVADWVDHSDLDKPLQEIHQLFEDEKKEKTNGEARRTAAASENDDEEAKLLKAAAETEDDKEHGHLKVSIQVVKVEYEWGGGNDQRPLGFDFLRPDDDDRRPPPPPPRMHTATTHPDDDDGESETDWNESPRIPFAALPGATSSKIKLPATTKKKDTEDEQAKLLSGLDDEEDVKASDMLKTLKSTAVSEWKGEERLQRSQVFAFLPFVKDPDETWLVSYAEKKKMYGNQIIRVGGKNEPDDSSGGRRQDKDLEPFCYHSLPVEELLYDYNVGYLLDLSVSDDDAEENEEEENDDDDEGEDSDKDEEAGGDDDDEEEETNVDSDEEDDEEEKPKRGALDERAGLMGVADRIADMQPDAFMLENVVSIASKKNLINGDHLYNIKIQVLDALHFDLPQARRRLWIVGYKKKLAGNRRQLLLPQRDIDQAETQVIRYFAE</sequence>
<dbReference type="InterPro" id="IPR029063">
    <property type="entry name" value="SAM-dependent_MTases_sf"/>
</dbReference>
<keyword evidence="1" id="KW-0489">Methyltransferase</keyword>
<dbReference type="AlphaFoldDB" id="A0A812QVA5"/>
<evidence type="ECO:0000256" key="3">
    <source>
        <dbReference type="SAM" id="MobiDB-lite"/>
    </source>
</evidence>
<dbReference type="SUPFAM" id="SSF53335">
    <property type="entry name" value="S-adenosyl-L-methionine-dependent methyltransferases"/>
    <property type="match status" value="1"/>
</dbReference>
<dbReference type="Proteomes" id="UP000601435">
    <property type="component" value="Unassembled WGS sequence"/>
</dbReference>
<feature type="compositionally biased region" description="Acidic residues" evidence="3">
    <location>
        <begin position="346"/>
        <end position="356"/>
    </location>
</feature>
<evidence type="ECO:0000313" key="4">
    <source>
        <dbReference type="EMBL" id="CAE7404975.1"/>
    </source>
</evidence>
<feature type="region of interest" description="Disordered" evidence="3">
    <location>
        <begin position="461"/>
        <end position="481"/>
    </location>
</feature>
<evidence type="ECO:0000256" key="2">
    <source>
        <dbReference type="ARBA" id="ARBA00022679"/>
    </source>
</evidence>
<reference evidence="4" key="1">
    <citation type="submission" date="2021-02" db="EMBL/GenBank/DDBJ databases">
        <authorList>
            <person name="Dougan E. K."/>
            <person name="Rhodes N."/>
            <person name="Thang M."/>
            <person name="Chan C."/>
        </authorList>
    </citation>
    <scope>NUCLEOTIDE SEQUENCE</scope>
</reference>
<dbReference type="OrthoDB" id="442804at2759"/>
<dbReference type="Gene3D" id="3.40.50.150">
    <property type="entry name" value="Vaccinia Virus protein VP39"/>
    <property type="match status" value="1"/>
</dbReference>
<feature type="non-terminal residue" evidence="4">
    <location>
        <position position="1"/>
    </location>
</feature>
<comment type="caution">
    <text evidence="4">The sequence shown here is derived from an EMBL/GenBank/DDBJ whole genome shotgun (WGS) entry which is preliminary data.</text>
</comment>